<dbReference type="RefSeq" id="XP_031002026.1">
    <property type="nucleotide sequence ID" value="XM_031152211.1"/>
</dbReference>
<accession>A0A8H8QV25</accession>
<keyword evidence="7" id="KW-0326">Glycosidase</keyword>
<dbReference type="AlphaFoldDB" id="A0A8H8QV25"/>
<evidence type="ECO:0000256" key="2">
    <source>
        <dbReference type="ARBA" id="ARBA00004834"/>
    </source>
</evidence>
<dbReference type="GO" id="GO:0046556">
    <property type="term" value="F:alpha-L-arabinofuranosidase activity"/>
    <property type="evidence" value="ECO:0007669"/>
    <property type="project" value="UniProtKB-EC"/>
</dbReference>
<dbReference type="SUPFAM" id="SSF51011">
    <property type="entry name" value="Glycosyl hydrolase domain"/>
    <property type="match status" value="1"/>
</dbReference>
<dbReference type="InterPro" id="IPR055235">
    <property type="entry name" value="ASD1_cat"/>
</dbReference>
<evidence type="ECO:0000256" key="1">
    <source>
        <dbReference type="ARBA" id="ARBA00001462"/>
    </source>
</evidence>
<evidence type="ECO:0000256" key="8">
    <source>
        <dbReference type="ARBA" id="ARBA00037415"/>
    </source>
</evidence>
<dbReference type="PANTHER" id="PTHR43576:SF3">
    <property type="entry name" value="ALPHA-L-ARABINOFURANOSIDASE C"/>
    <property type="match status" value="1"/>
</dbReference>
<dbReference type="Gene3D" id="3.20.20.80">
    <property type="entry name" value="Glycosidases"/>
    <property type="match status" value="1"/>
</dbReference>
<evidence type="ECO:0000313" key="10">
    <source>
        <dbReference type="EMBL" id="TVY23238.1"/>
    </source>
</evidence>
<evidence type="ECO:0000313" key="11">
    <source>
        <dbReference type="Proteomes" id="UP000431533"/>
    </source>
</evidence>
<dbReference type="GeneID" id="41987479"/>
<dbReference type="InterPro" id="IPR013780">
    <property type="entry name" value="Glyco_hydro_b"/>
</dbReference>
<evidence type="ECO:0000256" key="5">
    <source>
        <dbReference type="ARBA" id="ARBA00022801"/>
    </source>
</evidence>
<keyword evidence="5" id="KW-0378">Hydrolase</keyword>
<dbReference type="Pfam" id="PF22848">
    <property type="entry name" value="ASD1_dom"/>
    <property type="match status" value="1"/>
</dbReference>
<dbReference type="Gene3D" id="2.60.40.1180">
    <property type="entry name" value="Golgi alpha-mannosidase II"/>
    <property type="match status" value="1"/>
</dbReference>
<dbReference type="SMART" id="SM00813">
    <property type="entry name" value="Alpha-L-AF_C"/>
    <property type="match status" value="1"/>
</dbReference>
<dbReference type="EC" id="3.2.1.55" evidence="4"/>
<dbReference type="Proteomes" id="UP000431533">
    <property type="component" value="Unassembled WGS sequence"/>
</dbReference>
<evidence type="ECO:0000256" key="6">
    <source>
        <dbReference type="ARBA" id="ARBA00023277"/>
    </source>
</evidence>
<organism evidence="10 11">
    <name type="scientific">Lachnellula hyalina</name>
    <dbReference type="NCBI Taxonomy" id="1316788"/>
    <lineage>
        <taxon>Eukaryota</taxon>
        <taxon>Fungi</taxon>
        <taxon>Dikarya</taxon>
        <taxon>Ascomycota</taxon>
        <taxon>Pezizomycotina</taxon>
        <taxon>Leotiomycetes</taxon>
        <taxon>Helotiales</taxon>
        <taxon>Lachnaceae</taxon>
        <taxon>Lachnellula</taxon>
    </lineage>
</organism>
<comment type="catalytic activity">
    <reaction evidence="1">
        <text>Hydrolysis of terminal non-reducing alpha-L-arabinofuranoside residues in alpha-L-arabinosides.</text>
        <dbReference type="EC" id="3.2.1.55"/>
    </reaction>
</comment>
<dbReference type="GO" id="GO:0031222">
    <property type="term" value="P:arabinan catabolic process"/>
    <property type="evidence" value="ECO:0007669"/>
    <property type="project" value="UniProtKB-UniPathway"/>
</dbReference>
<dbReference type="SUPFAM" id="SSF51445">
    <property type="entry name" value="(Trans)glycosidases"/>
    <property type="match status" value="1"/>
</dbReference>
<evidence type="ECO:0000256" key="7">
    <source>
        <dbReference type="ARBA" id="ARBA00023295"/>
    </source>
</evidence>
<comment type="function">
    <text evidence="8">Alpha-L-arabinofuranosidase involved in the degradation of arabinoxylan, a major component of plant hemicellulose. Acts only on small linear 1,5-alpha-linked L-arabinofuranosyl oligosaccharides.</text>
</comment>
<name>A0A8H8QV25_9HELO</name>
<dbReference type="EMBL" id="QGMH01000193">
    <property type="protein sequence ID" value="TVY23238.1"/>
    <property type="molecule type" value="Genomic_DNA"/>
</dbReference>
<gene>
    <name evidence="10" type="primary">abfC</name>
    <name evidence="10" type="ORF">LHYA1_G007281</name>
</gene>
<dbReference type="UniPathway" id="UPA00667"/>
<evidence type="ECO:0000256" key="4">
    <source>
        <dbReference type="ARBA" id="ARBA00012670"/>
    </source>
</evidence>
<dbReference type="OrthoDB" id="3032304at2759"/>
<comment type="similarity">
    <text evidence="3">Belongs to the glycosyl hydrolase 51 family.</text>
</comment>
<dbReference type="GO" id="GO:0046373">
    <property type="term" value="P:L-arabinose metabolic process"/>
    <property type="evidence" value="ECO:0007669"/>
    <property type="project" value="InterPro"/>
</dbReference>
<protein>
    <recommendedName>
        <fullName evidence="4">non-reducing end alpha-L-arabinofuranosidase</fullName>
        <ecNumber evidence="4">3.2.1.55</ecNumber>
    </recommendedName>
</protein>
<keyword evidence="6" id="KW-0119">Carbohydrate metabolism</keyword>
<sequence>MTTFTRIPEGDTPTISVDVSRRLSKIDPNIYGGFMEHMGRCIYGGIYDPGNPLSDANGYRTDVLSALRELDIPVIRYPGGNFIATYHWQDGIGPKENRPARPELAWLGTETNEFGTDEFMHYLGVLSEGKEKRVEPYFCLNFGTGTLDEALGWVEYCNGTRNTYYANLRRKNGHEEPYNIKYWALGNETWGPWQVGQMTASAYATQAAQWAKALKLLDPSLCLILCGETGVASWDFEVLKECISFVDMHSIHHYTSSSEHLLNATAPLSAERAIETAASLIDIARIEKKIPSSVPRTTICFDEWNVWDPVRAPGEEGAEECYTLSDALAVGVWLNVFVRQSKYVGMANIAQSVNVISPLMTSKDGIVKQTTWWPLLLFSKYMRGWTVGVHITGGAYDGATQPSWLQGVLDQGASWLDVSACVNEEGWLSLVVVNVSEDKDFEVDLKGAAKDVQAFTVSGPGVKAVNVEGKDEVGVTESKWDGEGKYRFVKHSITMLRWQTGEKIKEVVKGEGERLDTRKMAWSQIEE</sequence>
<feature type="domain" description="Alpha-L-arabinofuranosidase C-terminal" evidence="9">
    <location>
        <begin position="302"/>
        <end position="492"/>
    </location>
</feature>
<comment type="pathway">
    <text evidence="2">Glycan metabolism; L-arabinan degradation.</text>
</comment>
<proteinExistence type="inferred from homology"/>
<reference evidence="10 11" key="1">
    <citation type="submission" date="2018-05" db="EMBL/GenBank/DDBJ databases">
        <title>Genome sequencing and assembly of the regulated plant pathogen Lachnellula willkommii and related sister species for the development of diagnostic species identification markers.</title>
        <authorList>
            <person name="Giroux E."/>
            <person name="Bilodeau G."/>
        </authorList>
    </citation>
    <scope>NUCLEOTIDE SEQUENCE [LARGE SCALE GENOMIC DNA]</scope>
    <source>
        <strain evidence="10 11">CBS 185.66</strain>
    </source>
</reference>
<dbReference type="Pfam" id="PF06964">
    <property type="entry name" value="Alpha-L-AF_C"/>
    <property type="match status" value="1"/>
</dbReference>
<dbReference type="InterPro" id="IPR017853">
    <property type="entry name" value="GH"/>
</dbReference>
<dbReference type="PANTHER" id="PTHR43576">
    <property type="entry name" value="ALPHA-L-ARABINOFURANOSIDASE C-RELATED"/>
    <property type="match status" value="1"/>
</dbReference>
<dbReference type="InterPro" id="IPR010720">
    <property type="entry name" value="Alpha-L-AF_C"/>
</dbReference>
<evidence type="ECO:0000256" key="3">
    <source>
        <dbReference type="ARBA" id="ARBA00007186"/>
    </source>
</evidence>
<keyword evidence="11" id="KW-1185">Reference proteome</keyword>
<comment type="caution">
    <text evidence="10">The sequence shown here is derived from an EMBL/GenBank/DDBJ whole genome shotgun (WGS) entry which is preliminary data.</text>
</comment>
<evidence type="ECO:0000259" key="9">
    <source>
        <dbReference type="SMART" id="SM00813"/>
    </source>
</evidence>